<keyword evidence="1" id="KW-1133">Transmembrane helix</keyword>
<gene>
    <name evidence="2" type="ORF">H7348_01435</name>
    <name evidence="3" type="ORF">IAU68_07765</name>
</gene>
<dbReference type="KEGG" id="cluj:IAU68_07765"/>
<evidence type="ECO:0000313" key="4">
    <source>
        <dbReference type="Proteomes" id="UP000516235"/>
    </source>
</evidence>
<dbReference type="Proteomes" id="UP000516235">
    <property type="component" value="Chromosome"/>
</dbReference>
<proteinExistence type="predicted"/>
<evidence type="ECO:0000313" key="2">
    <source>
        <dbReference type="EMBL" id="MBC3177981.1"/>
    </source>
</evidence>
<keyword evidence="5" id="KW-1185">Reference proteome</keyword>
<reference evidence="4 5" key="1">
    <citation type="submission" date="2020-08" db="EMBL/GenBank/DDBJ databases">
        <title>novel species in genus Corynebacterium.</title>
        <authorList>
            <person name="Zhang G."/>
        </authorList>
    </citation>
    <scope>NUCLEOTIDE SEQUENCE [LARGE SCALE GENOMIC DNA]</scope>
    <source>
        <strain evidence="4 5">zg-917</strain>
        <strain evidence="3">Zg-917</strain>
    </source>
</reference>
<sequence length="58" mass="5990">MAGAGNSIFVILLFLLTGMLVGGVWSTYQNGSKTATAVLAVLAVVAALFALLMMLEVM</sequence>
<keyword evidence="1" id="KW-0472">Membrane</keyword>
<evidence type="ECO:0000256" key="1">
    <source>
        <dbReference type="SAM" id="Phobius"/>
    </source>
</evidence>
<dbReference type="AlphaFoldDB" id="A0A7H0JX31"/>
<feature type="transmembrane region" description="Helical" evidence="1">
    <location>
        <begin position="7"/>
        <end position="28"/>
    </location>
</feature>
<dbReference type="EMBL" id="CP061032">
    <property type="protein sequence ID" value="QNP89597.1"/>
    <property type="molecule type" value="Genomic_DNA"/>
</dbReference>
<dbReference type="EMBL" id="JACMYE010000001">
    <property type="protein sequence ID" value="MBC3177981.1"/>
    <property type="molecule type" value="Genomic_DNA"/>
</dbReference>
<dbReference type="RefSeq" id="WP_171192740.1">
    <property type="nucleotide sequence ID" value="NZ_CP061032.1"/>
</dbReference>
<organism evidence="3 4">
    <name type="scientific">Corynebacterium lujinxingii</name>
    <dbReference type="NCBI Taxonomy" id="2763010"/>
    <lineage>
        <taxon>Bacteria</taxon>
        <taxon>Bacillati</taxon>
        <taxon>Actinomycetota</taxon>
        <taxon>Actinomycetes</taxon>
        <taxon>Mycobacteriales</taxon>
        <taxon>Corynebacteriaceae</taxon>
        <taxon>Corynebacterium</taxon>
    </lineage>
</organism>
<accession>A0A7H0JX31</accession>
<feature type="transmembrane region" description="Helical" evidence="1">
    <location>
        <begin position="34"/>
        <end position="55"/>
    </location>
</feature>
<keyword evidence="1" id="KW-0812">Transmembrane</keyword>
<evidence type="ECO:0000313" key="5">
    <source>
        <dbReference type="Proteomes" id="UP000642876"/>
    </source>
</evidence>
<dbReference type="Proteomes" id="UP000642876">
    <property type="component" value="Unassembled WGS sequence"/>
</dbReference>
<name>A0A7H0JX31_9CORY</name>
<protein>
    <submittedName>
        <fullName evidence="3">Uncharacterized protein</fullName>
    </submittedName>
</protein>
<evidence type="ECO:0000313" key="3">
    <source>
        <dbReference type="EMBL" id="QNP89597.1"/>
    </source>
</evidence>